<dbReference type="PANTHER" id="PTHR42693">
    <property type="entry name" value="ARYLSULFATASE FAMILY MEMBER"/>
    <property type="match status" value="1"/>
</dbReference>
<dbReference type="Gene3D" id="3.40.720.10">
    <property type="entry name" value="Alkaline Phosphatase, subunit A"/>
    <property type="match status" value="1"/>
</dbReference>
<evidence type="ECO:0000259" key="6">
    <source>
        <dbReference type="Pfam" id="PF00884"/>
    </source>
</evidence>
<dbReference type="Pfam" id="PF00884">
    <property type="entry name" value="Sulfatase"/>
    <property type="match status" value="1"/>
</dbReference>
<evidence type="ECO:0000256" key="4">
    <source>
        <dbReference type="ARBA" id="ARBA00022837"/>
    </source>
</evidence>
<comment type="similarity">
    <text evidence="1">Belongs to the sulfatase family.</text>
</comment>
<dbReference type="KEGG" id="ttf:THTE_2390"/>
<dbReference type="RefSeq" id="WP_420823845.1">
    <property type="nucleotide sequence ID" value="NZ_CP018477.1"/>
</dbReference>
<keyword evidence="5" id="KW-0472">Membrane</keyword>
<protein>
    <submittedName>
        <fullName evidence="7">Arylsulfatase</fullName>
        <ecNumber evidence="7">3.1.6.1</ecNumber>
    </submittedName>
</protein>
<dbReference type="PROSITE" id="PS00523">
    <property type="entry name" value="SULFATASE_1"/>
    <property type="match status" value="1"/>
</dbReference>
<dbReference type="InterPro" id="IPR017850">
    <property type="entry name" value="Alkaline_phosphatase_core_sf"/>
</dbReference>
<evidence type="ECO:0000256" key="2">
    <source>
        <dbReference type="ARBA" id="ARBA00022723"/>
    </source>
</evidence>
<keyword evidence="4" id="KW-0106">Calcium</keyword>
<feature type="domain" description="Sulfatase N-terminal" evidence="6">
    <location>
        <begin position="81"/>
        <end position="172"/>
    </location>
</feature>
<keyword evidence="8" id="KW-1185">Reference proteome</keyword>
<evidence type="ECO:0000256" key="1">
    <source>
        <dbReference type="ARBA" id="ARBA00008779"/>
    </source>
</evidence>
<dbReference type="GO" id="GO:0046872">
    <property type="term" value="F:metal ion binding"/>
    <property type="evidence" value="ECO:0007669"/>
    <property type="project" value="UniProtKB-KW"/>
</dbReference>
<keyword evidence="5" id="KW-1133">Transmembrane helix</keyword>
<dbReference type="InterPro" id="IPR050738">
    <property type="entry name" value="Sulfatase"/>
</dbReference>
<dbReference type="EC" id="3.1.6.1" evidence="7"/>
<reference evidence="7 8" key="1">
    <citation type="journal article" name="Front. Microbiol.">
        <title>Sugar Metabolism of the First Thermophilic Planctomycete Thermogutta terrifontis: Comparative Genomic and Transcriptomic Approaches.</title>
        <authorList>
            <person name="Elcheninov A.G."/>
            <person name="Menzel P."/>
            <person name="Gudbergsdottir S.R."/>
            <person name="Slesarev A.I."/>
            <person name="Kadnikov V.V."/>
            <person name="Krogh A."/>
            <person name="Bonch-Osmolovskaya E.A."/>
            <person name="Peng X."/>
            <person name="Kublanov I.V."/>
        </authorList>
    </citation>
    <scope>NUCLEOTIDE SEQUENCE [LARGE SCALE GENOMIC DNA]</scope>
    <source>
        <strain evidence="7 8">R1</strain>
    </source>
</reference>
<keyword evidence="3 7" id="KW-0378">Hydrolase</keyword>
<dbReference type="InterPro" id="IPR024607">
    <property type="entry name" value="Sulfatase_CS"/>
</dbReference>
<keyword evidence="5" id="KW-0812">Transmembrane</keyword>
<keyword evidence="2" id="KW-0479">Metal-binding</keyword>
<evidence type="ECO:0000256" key="5">
    <source>
        <dbReference type="SAM" id="Phobius"/>
    </source>
</evidence>
<organism evidence="7 8">
    <name type="scientific">Thermogutta terrifontis</name>
    <dbReference type="NCBI Taxonomy" id="1331910"/>
    <lineage>
        <taxon>Bacteria</taxon>
        <taxon>Pseudomonadati</taxon>
        <taxon>Planctomycetota</taxon>
        <taxon>Planctomycetia</taxon>
        <taxon>Pirellulales</taxon>
        <taxon>Thermoguttaceae</taxon>
        <taxon>Thermogutta</taxon>
    </lineage>
</organism>
<dbReference type="AlphaFoldDB" id="A0A286RGC5"/>
<name>A0A286RGC5_9BACT</name>
<dbReference type="EMBL" id="CP018477">
    <property type="protein sequence ID" value="ASV74992.1"/>
    <property type="molecule type" value="Genomic_DNA"/>
</dbReference>
<evidence type="ECO:0000313" key="8">
    <source>
        <dbReference type="Proteomes" id="UP000215086"/>
    </source>
</evidence>
<dbReference type="Proteomes" id="UP000215086">
    <property type="component" value="Chromosome"/>
</dbReference>
<gene>
    <name evidence="7" type="ORF">THTE_2390</name>
</gene>
<evidence type="ECO:0000256" key="3">
    <source>
        <dbReference type="ARBA" id="ARBA00022801"/>
    </source>
</evidence>
<evidence type="ECO:0000313" key="7">
    <source>
        <dbReference type="EMBL" id="ASV74992.1"/>
    </source>
</evidence>
<dbReference type="GO" id="GO:0004065">
    <property type="term" value="F:arylsulfatase activity"/>
    <property type="evidence" value="ECO:0007669"/>
    <property type="project" value="UniProtKB-EC"/>
</dbReference>
<feature type="transmembrane region" description="Helical" evidence="5">
    <location>
        <begin position="17"/>
        <end position="35"/>
    </location>
</feature>
<dbReference type="PANTHER" id="PTHR42693:SF53">
    <property type="entry name" value="ENDO-4-O-SULFATASE"/>
    <property type="match status" value="1"/>
</dbReference>
<proteinExistence type="inferred from homology"/>
<sequence length="195" mass="20859">MCGCFVCNNGFYLKKKVFAHMLFVIALVQFIAMAAETGNLSADELSATGRSTISVEVKGTTTRAETASDTTATSESRGRQPNIVLILADDLGYGEVGCYGQKKIHTPNLDRMAAEGMRFLQFYAGAPVCAPSRCVLLTGKHLGHAAIRDNSEVQPEGQWPLPAEEVTIAELLPLENATKTGEASFARFQSPGISG</sequence>
<dbReference type="SUPFAM" id="SSF53649">
    <property type="entry name" value="Alkaline phosphatase-like"/>
    <property type="match status" value="1"/>
</dbReference>
<accession>A0A286RGC5</accession>
<dbReference type="InterPro" id="IPR000917">
    <property type="entry name" value="Sulfatase_N"/>
</dbReference>